<evidence type="ECO:0000256" key="1">
    <source>
        <dbReference type="ARBA" id="ARBA00006817"/>
    </source>
</evidence>
<comment type="caution">
    <text evidence="3">The sequence shown here is derived from an EMBL/GenBank/DDBJ whole genome shotgun (WGS) entry which is preliminary data.</text>
</comment>
<dbReference type="Pfam" id="PF08327">
    <property type="entry name" value="AHSA1"/>
    <property type="match status" value="1"/>
</dbReference>
<feature type="domain" description="Activator of Hsp90 ATPase homologue 1/2-like C-terminal" evidence="2">
    <location>
        <begin position="26"/>
        <end position="134"/>
    </location>
</feature>
<dbReference type="CDD" id="cd08899">
    <property type="entry name" value="SRPBCC_CalC_Aha1-like_6"/>
    <property type="match status" value="1"/>
</dbReference>
<dbReference type="InterPro" id="IPR023393">
    <property type="entry name" value="START-like_dom_sf"/>
</dbReference>
<name>A0ABT9VXW6_9BACI</name>
<sequence length="169" mass="19758">MINEYGTLHEANGRYALRFERFFPSNPEDVFLVLTNPSYFSQWYPFATGEMDLRIGGKIAFDDGEGTTYDSTITELDKPYLFGFREVDDLIKISLHEEDEGCRMIFTHTFDDDSWAVNTAAGWHRCLDVFTQIVNGKPIKWHDNSTKLREIYSEAFNYETLKNNKKLFH</sequence>
<dbReference type="Proteomes" id="UP001235840">
    <property type="component" value="Unassembled WGS sequence"/>
</dbReference>
<comment type="similarity">
    <text evidence="1">Belongs to the AHA1 family.</text>
</comment>
<dbReference type="EMBL" id="JAUSTY010000006">
    <property type="protein sequence ID" value="MDQ0165838.1"/>
    <property type="molecule type" value="Genomic_DNA"/>
</dbReference>
<dbReference type="Gene3D" id="3.30.530.20">
    <property type="match status" value="1"/>
</dbReference>
<reference evidence="3 4" key="1">
    <citation type="submission" date="2023-07" db="EMBL/GenBank/DDBJ databases">
        <title>Genomic Encyclopedia of Type Strains, Phase IV (KMG-IV): sequencing the most valuable type-strain genomes for metagenomic binning, comparative biology and taxonomic classification.</title>
        <authorList>
            <person name="Goeker M."/>
        </authorList>
    </citation>
    <scope>NUCLEOTIDE SEQUENCE [LARGE SCALE GENOMIC DNA]</scope>
    <source>
        <strain evidence="3 4">DSM 12751</strain>
    </source>
</reference>
<gene>
    <name evidence="3" type="ORF">J2S11_001739</name>
</gene>
<evidence type="ECO:0000313" key="3">
    <source>
        <dbReference type="EMBL" id="MDQ0165838.1"/>
    </source>
</evidence>
<keyword evidence="4" id="KW-1185">Reference proteome</keyword>
<proteinExistence type="inferred from homology"/>
<accession>A0ABT9VXW6</accession>
<dbReference type="InterPro" id="IPR013538">
    <property type="entry name" value="ASHA1/2-like_C"/>
</dbReference>
<protein>
    <submittedName>
        <fullName evidence="3">Uncharacterized protein YndB with AHSA1/START domain</fullName>
    </submittedName>
</protein>
<dbReference type="SUPFAM" id="SSF55961">
    <property type="entry name" value="Bet v1-like"/>
    <property type="match status" value="1"/>
</dbReference>
<evidence type="ECO:0000259" key="2">
    <source>
        <dbReference type="Pfam" id="PF08327"/>
    </source>
</evidence>
<organism evidence="3 4">
    <name type="scientific">Caldalkalibacillus horti</name>
    <dbReference type="NCBI Taxonomy" id="77523"/>
    <lineage>
        <taxon>Bacteria</taxon>
        <taxon>Bacillati</taxon>
        <taxon>Bacillota</taxon>
        <taxon>Bacilli</taxon>
        <taxon>Bacillales</taxon>
        <taxon>Bacillaceae</taxon>
        <taxon>Caldalkalibacillus</taxon>
    </lineage>
</organism>
<evidence type="ECO:0000313" key="4">
    <source>
        <dbReference type="Proteomes" id="UP001235840"/>
    </source>
</evidence>